<dbReference type="PANTHER" id="PTHR13266">
    <property type="entry name" value="PROTEASOME INHIBITOR"/>
    <property type="match status" value="1"/>
</dbReference>
<evidence type="ECO:0000256" key="11">
    <source>
        <dbReference type="SAM" id="MobiDB-lite"/>
    </source>
</evidence>
<keyword evidence="5" id="KW-0963">Cytoplasm</keyword>
<evidence type="ECO:0000256" key="1">
    <source>
        <dbReference type="ARBA" id="ARBA00004240"/>
    </source>
</evidence>
<dbReference type="GO" id="GO:0000502">
    <property type="term" value="C:proteasome complex"/>
    <property type="evidence" value="ECO:0007669"/>
    <property type="project" value="UniProtKB-KW"/>
</dbReference>
<evidence type="ECO:0000256" key="3">
    <source>
        <dbReference type="ARBA" id="ARBA00006405"/>
    </source>
</evidence>
<keyword evidence="15" id="KW-1185">Reference proteome</keyword>
<comment type="function">
    <text evidence="10">Plays an important role in control of proteasome function. Inhibits the hydrolysis of protein and peptide substrates by the 20S proteasome. Also inhibits the activation of the proteasome by the proteasome regulatory proteins PA700 and PA28.</text>
</comment>
<dbReference type="GO" id="GO:0043161">
    <property type="term" value="P:proteasome-mediated ubiquitin-dependent protein catabolic process"/>
    <property type="evidence" value="ECO:0007669"/>
    <property type="project" value="InterPro"/>
</dbReference>
<dbReference type="EMBL" id="JABCKI010005828">
    <property type="protein sequence ID" value="KAG5637458.1"/>
    <property type="molecule type" value="Genomic_DNA"/>
</dbReference>
<dbReference type="InterPro" id="IPR013886">
    <property type="entry name" value="PI31_Prot_C"/>
</dbReference>
<dbReference type="InterPro" id="IPR021625">
    <property type="entry name" value="PI31_Prot_N"/>
</dbReference>
<dbReference type="InterPro" id="IPR045128">
    <property type="entry name" value="PI31-like"/>
</dbReference>
<feature type="region of interest" description="Disordered" evidence="11">
    <location>
        <begin position="294"/>
        <end position="335"/>
    </location>
</feature>
<comment type="subcellular location">
    <subcellularLocation>
        <location evidence="2">Cytoplasm</location>
    </subcellularLocation>
    <subcellularLocation>
        <location evidence="1">Endoplasmic reticulum</location>
    </subcellularLocation>
</comment>
<reference evidence="14" key="2">
    <citation type="submission" date="2021-10" db="EMBL/GenBank/DDBJ databases">
        <title>Phylogenomics reveals ancestral predisposition of the termite-cultivated fungus Termitomyces towards a domesticated lifestyle.</title>
        <authorList>
            <person name="Auxier B."/>
            <person name="Grum-Grzhimaylo A."/>
            <person name="Cardenas M.E."/>
            <person name="Lodge J.D."/>
            <person name="Laessoe T."/>
            <person name="Pedersen O."/>
            <person name="Smith M.E."/>
            <person name="Kuyper T.W."/>
            <person name="Franco-Molano E.A."/>
            <person name="Baroni T.J."/>
            <person name="Aanen D.K."/>
        </authorList>
    </citation>
    <scope>NUCLEOTIDE SEQUENCE</scope>
    <source>
        <strain evidence="14">D49</strain>
    </source>
</reference>
<dbReference type="GO" id="GO:0005783">
    <property type="term" value="C:endoplasmic reticulum"/>
    <property type="evidence" value="ECO:0007669"/>
    <property type="project" value="UniProtKB-SubCell"/>
</dbReference>
<comment type="caution">
    <text evidence="14">The sequence shown here is derived from an EMBL/GenBank/DDBJ whole genome shotgun (WGS) entry which is preliminary data.</text>
</comment>
<feature type="compositionally biased region" description="Polar residues" evidence="11">
    <location>
        <begin position="182"/>
        <end position="191"/>
    </location>
</feature>
<sequence length="335" mass="36036">MTTDILDPSALISLLPTLLPSQTKTLVSPQDAVVALIHSIFSTVGFRLIAIDETSPANLSLANVLPDGWNKHGSGNYTLRYRHEQSSLEFVLKISKLGGRTLINAIALESDKVASLDISTNDFVSASFFPHDLGSESNTQPLVHGFISSNRIADLTSQVKLKLLQKLIPGLRKDGYTEVADNPTNTGTSNLNQPGNPPPARPRPHMPPYAPYQPPHIPPENPLSIGRRDLDPLPINPFAPPPLFRESGGDGMFVGPEHPIFGTGRMGNQGPWGGDGYLPPMGVPPGARFDPIGPGPFPGRGPSGFWPGRGRPRGQPSGEPDNDEFMPPGMNNMFM</sequence>
<proteinExistence type="inferred from homology"/>
<evidence type="ECO:0000256" key="8">
    <source>
        <dbReference type="ARBA" id="ARBA00022942"/>
    </source>
</evidence>
<dbReference type="OrthoDB" id="68090at2759"/>
<dbReference type="GO" id="GO:0004866">
    <property type="term" value="F:endopeptidase inhibitor activity"/>
    <property type="evidence" value="ECO:0007669"/>
    <property type="project" value="InterPro"/>
</dbReference>
<evidence type="ECO:0000256" key="7">
    <source>
        <dbReference type="ARBA" id="ARBA00022824"/>
    </source>
</evidence>
<evidence type="ECO:0000256" key="10">
    <source>
        <dbReference type="ARBA" id="ARBA00024805"/>
    </source>
</evidence>
<feature type="compositionally biased region" description="Pro residues" evidence="11">
    <location>
        <begin position="195"/>
        <end position="211"/>
    </location>
</feature>
<evidence type="ECO:0008006" key="16">
    <source>
        <dbReference type="Google" id="ProtNLM"/>
    </source>
</evidence>
<dbReference type="PANTHER" id="PTHR13266:SF1">
    <property type="entry name" value="PROTEASOME INHIBITOR PI31 SUBUNIT"/>
    <property type="match status" value="1"/>
</dbReference>
<evidence type="ECO:0000313" key="14">
    <source>
        <dbReference type="EMBL" id="KAG5637458.1"/>
    </source>
</evidence>
<keyword evidence="4" id="KW-0488">Methylation</keyword>
<dbReference type="Gene3D" id="3.40.1000.30">
    <property type="match status" value="1"/>
</dbReference>
<accession>A0A9P7FWA4</accession>
<dbReference type="Pfam" id="PF08577">
    <property type="entry name" value="PI31_Prot_C"/>
    <property type="match status" value="1"/>
</dbReference>
<evidence type="ECO:0000256" key="5">
    <source>
        <dbReference type="ARBA" id="ARBA00022490"/>
    </source>
</evidence>
<dbReference type="Pfam" id="PF11566">
    <property type="entry name" value="PI31_Prot_N"/>
    <property type="match status" value="1"/>
</dbReference>
<keyword evidence="7" id="KW-0256">Endoplasmic reticulum</keyword>
<keyword evidence="6" id="KW-0597">Phosphoprotein</keyword>
<keyword evidence="8" id="KW-0647">Proteasome</keyword>
<evidence type="ECO:0000256" key="9">
    <source>
        <dbReference type="ARBA" id="ARBA00022990"/>
    </source>
</evidence>
<organism evidence="14 15">
    <name type="scientific">Sphagnurus paluster</name>
    <dbReference type="NCBI Taxonomy" id="117069"/>
    <lineage>
        <taxon>Eukaryota</taxon>
        <taxon>Fungi</taxon>
        <taxon>Dikarya</taxon>
        <taxon>Basidiomycota</taxon>
        <taxon>Agaricomycotina</taxon>
        <taxon>Agaricomycetes</taxon>
        <taxon>Agaricomycetidae</taxon>
        <taxon>Agaricales</taxon>
        <taxon>Tricholomatineae</taxon>
        <taxon>Lyophyllaceae</taxon>
        <taxon>Sphagnurus</taxon>
    </lineage>
</organism>
<protein>
    <recommendedName>
        <fullName evidence="16">Proteasome inhibitor PI31 subunit</fullName>
    </recommendedName>
</protein>
<evidence type="ECO:0000256" key="6">
    <source>
        <dbReference type="ARBA" id="ARBA00022553"/>
    </source>
</evidence>
<reference evidence="14" key="1">
    <citation type="submission" date="2021-02" db="EMBL/GenBank/DDBJ databases">
        <authorList>
            <person name="Nieuwenhuis M."/>
            <person name="Van De Peppel L.J.J."/>
        </authorList>
    </citation>
    <scope>NUCLEOTIDE SEQUENCE</scope>
    <source>
        <strain evidence="14">D49</strain>
    </source>
</reference>
<feature type="domain" description="PI31 proteasome regulator C-terminal" evidence="12">
    <location>
        <begin position="225"/>
        <end position="294"/>
    </location>
</feature>
<feature type="region of interest" description="Disordered" evidence="11">
    <location>
        <begin position="175"/>
        <end position="211"/>
    </location>
</feature>
<evidence type="ECO:0000259" key="12">
    <source>
        <dbReference type="Pfam" id="PF08577"/>
    </source>
</evidence>
<evidence type="ECO:0000313" key="15">
    <source>
        <dbReference type="Proteomes" id="UP000717328"/>
    </source>
</evidence>
<evidence type="ECO:0000256" key="4">
    <source>
        <dbReference type="ARBA" id="ARBA00022481"/>
    </source>
</evidence>
<dbReference type="Proteomes" id="UP000717328">
    <property type="component" value="Unassembled WGS sequence"/>
</dbReference>
<gene>
    <name evidence="14" type="ORF">H0H81_004475</name>
</gene>
<keyword evidence="9" id="KW-0007">Acetylation</keyword>
<name>A0A9P7FWA4_9AGAR</name>
<dbReference type="GO" id="GO:0070628">
    <property type="term" value="F:proteasome binding"/>
    <property type="evidence" value="ECO:0007669"/>
    <property type="project" value="InterPro"/>
</dbReference>
<evidence type="ECO:0000259" key="13">
    <source>
        <dbReference type="Pfam" id="PF11566"/>
    </source>
</evidence>
<feature type="domain" description="PI31 proteasome regulator N-terminal" evidence="13">
    <location>
        <begin position="23"/>
        <end position="174"/>
    </location>
</feature>
<dbReference type="AlphaFoldDB" id="A0A9P7FWA4"/>
<comment type="similarity">
    <text evidence="3">Belongs to the proteasome inhibitor PI31 family.</text>
</comment>
<evidence type="ECO:0000256" key="2">
    <source>
        <dbReference type="ARBA" id="ARBA00004496"/>
    </source>
</evidence>
<feature type="compositionally biased region" description="Low complexity" evidence="11">
    <location>
        <begin position="303"/>
        <end position="319"/>
    </location>
</feature>